<dbReference type="EMBL" id="DS268423">
    <property type="protein sequence ID" value="EFO90617.1"/>
    <property type="molecule type" value="Genomic_DNA"/>
</dbReference>
<dbReference type="SUPFAM" id="SSF48371">
    <property type="entry name" value="ARM repeat"/>
    <property type="match status" value="1"/>
</dbReference>
<evidence type="ECO:0000313" key="3">
    <source>
        <dbReference type="Proteomes" id="UP000008281"/>
    </source>
</evidence>
<dbReference type="GO" id="GO:0008584">
    <property type="term" value="P:male gonad development"/>
    <property type="evidence" value="ECO:0007669"/>
    <property type="project" value="EnsemblMetazoa"/>
</dbReference>
<name>E3M372_CAERE</name>
<dbReference type="GO" id="GO:0010629">
    <property type="term" value="P:negative regulation of gene expression"/>
    <property type="evidence" value="ECO:0007669"/>
    <property type="project" value="EnsemblMetazoa"/>
</dbReference>
<dbReference type="AlphaFoldDB" id="E3M372"/>
<dbReference type="GO" id="GO:0010628">
    <property type="term" value="P:positive regulation of gene expression"/>
    <property type="evidence" value="ECO:0007669"/>
    <property type="project" value="EnsemblMetazoa"/>
</dbReference>
<dbReference type="GO" id="GO:0045892">
    <property type="term" value="P:negative regulation of DNA-templated transcription"/>
    <property type="evidence" value="ECO:0007669"/>
    <property type="project" value="EnsemblMetazoa"/>
</dbReference>
<dbReference type="GO" id="GO:0009786">
    <property type="term" value="P:regulation of asymmetric cell division"/>
    <property type="evidence" value="ECO:0007669"/>
    <property type="project" value="EnsemblMetazoa"/>
</dbReference>
<feature type="compositionally biased region" description="Polar residues" evidence="1">
    <location>
        <begin position="31"/>
        <end position="41"/>
    </location>
</feature>
<dbReference type="FunCoup" id="E3M372">
    <property type="interactions" value="1727"/>
</dbReference>
<dbReference type="GO" id="GO:0005634">
    <property type="term" value="C:nucleus"/>
    <property type="evidence" value="ECO:0007669"/>
    <property type="project" value="EnsemblMetazoa"/>
</dbReference>
<dbReference type="GO" id="GO:0008585">
    <property type="term" value="P:female gonad development"/>
    <property type="evidence" value="ECO:0007669"/>
    <property type="project" value="EnsemblMetazoa"/>
</dbReference>
<dbReference type="HOGENOM" id="CLU_346216_0_0_1"/>
<protein>
    <submittedName>
        <fullName evidence="2">CRE-SYS-1 protein</fullName>
    </submittedName>
</protein>
<dbReference type="InParanoid" id="E3M372"/>
<feature type="compositionally biased region" description="Low complexity" evidence="1">
    <location>
        <begin position="78"/>
        <end position="116"/>
    </location>
</feature>
<feature type="region of interest" description="Disordered" evidence="1">
    <location>
        <begin position="1"/>
        <end position="120"/>
    </location>
</feature>
<dbReference type="Gene3D" id="1.10.10.1630">
    <property type="entry name" value="Sys-1 C-terminal domain-like"/>
    <property type="match status" value="1"/>
</dbReference>
<feature type="compositionally biased region" description="Polar residues" evidence="1">
    <location>
        <begin position="1"/>
        <end position="10"/>
    </location>
</feature>
<dbReference type="GO" id="GO:0000776">
    <property type="term" value="C:kinetochore"/>
    <property type="evidence" value="ECO:0007669"/>
    <property type="project" value="EnsemblMetazoa"/>
</dbReference>
<dbReference type="Gene3D" id="1.25.10.10">
    <property type="entry name" value="Leucine-rich Repeat Variant"/>
    <property type="match status" value="1"/>
</dbReference>
<dbReference type="OMA" id="SCCAGWG"/>
<proteinExistence type="predicted"/>
<dbReference type="GO" id="GO:0097110">
    <property type="term" value="F:scaffold protein binding"/>
    <property type="evidence" value="ECO:0007669"/>
    <property type="project" value="EnsemblMetazoa"/>
</dbReference>
<organism evidence="3">
    <name type="scientific">Caenorhabditis remanei</name>
    <name type="common">Caenorhabditis vulgaris</name>
    <dbReference type="NCBI Taxonomy" id="31234"/>
    <lineage>
        <taxon>Eukaryota</taxon>
        <taxon>Metazoa</taxon>
        <taxon>Ecdysozoa</taxon>
        <taxon>Nematoda</taxon>
        <taxon>Chromadorea</taxon>
        <taxon>Rhabditida</taxon>
        <taxon>Rhabditina</taxon>
        <taxon>Rhabditomorpha</taxon>
        <taxon>Rhabditoidea</taxon>
        <taxon>Rhabditidae</taxon>
        <taxon>Peloderinae</taxon>
        <taxon>Caenorhabditis</taxon>
    </lineage>
</organism>
<dbReference type="InterPro" id="IPR016024">
    <property type="entry name" value="ARM-type_fold"/>
</dbReference>
<dbReference type="STRING" id="31234.E3M372"/>
<dbReference type="InterPro" id="IPR011989">
    <property type="entry name" value="ARM-like"/>
</dbReference>
<dbReference type="GO" id="GO:0007501">
    <property type="term" value="P:mesodermal cell fate specification"/>
    <property type="evidence" value="ECO:0007669"/>
    <property type="project" value="EnsemblMetazoa"/>
</dbReference>
<dbReference type="Proteomes" id="UP000008281">
    <property type="component" value="Unassembled WGS sequence"/>
</dbReference>
<dbReference type="GO" id="GO:0016055">
    <property type="term" value="P:Wnt signaling pathway"/>
    <property type="evidence" value="ECO:0007669"/>
    <property type="project" value="EnsemblMetazoa"/>
</dbReference>
<dbReference type="GO" id="GO:0005938">
    <property type="term" value="C:cell cortex"/>
    <property type="evidence" value="ECO:0007669"/>
    <property type="project" value="EnsemblMetazoa"/>
</dbReference>
<gene>
    <name evidence="2" type="primary">Cre-sys-1</name>
    <name evidence="2" type="ORF">CRE_08068</name>
</gene>
<dbReference type="GO" id="GO:0061629">
    <property type="term" value="F:RNA polymerase II-specific DNA-binding transcription factor binding"/>
    <property type="evidence" value="ECO:0007669"/>
    <property type="project" value="EnsemblMetazoa"/>
</dbReference>
<dbReference type="GO" id="GO:0001711">
    <property type="term" value="P:endodermal cell fate commitment"/>
    <property type="evidence" value="ECO:0007669"/>
    <property type="project" value="EnsemblMetazoa"/>
</dbReference>
<dbReference type="GO" id="GO:0045944">
    <property type="term" value="P:positive regulation of transcription by RNA polymerase II"/>
    <property type="evidence" value="ECO:0007669"/>
    <property type="project" value="EnsemblMetazoa"/>
</dbReference>
<dbReference type="OrthoDB" id="5801431at2759"/>
<accession>E3M372</accession>
<reference evidence="2" key="1">
    <citation type="submission" date="2007-07" db="EMBL/GenBank/DDBJ databases">
        <title>PCAP assembly of the Caenorhabditis remanei genome.</title>
        <authorList>
            <consortium name="The Caenorhabditis remanei Sequencing Consortium"/>
            <person name="Wilson R.K."/>
        </authorList>
    </citation>
    <scope>NUCLEOTIDE SEQUENCE [LARGE SCALE GENOMIC DNA]</scope>
    <source>
        <strain evidence="2">PB4641</strain>
    </source>
</reference>
<dbReference type="GO" id="GO:0000242">
    <property type="term" value="C:pericentriolar material"/>
    <property type="evidence" value="ECO:0007669"/>
    <property type="project" value="EnsemblMetazoa"/>
</dbReference>
<dbReference type="GO" id="GO:0048337">
    <property type="term" value="P:positive regulation of mesodermal cell fate specification"/>
    <property type="evidence" value="ECO:0007669"/>
    <property type="project" value="EnsemblMetazoa"/>
</dbReference>
<evidence type="ECO:0000313" key="2">
    <source>
        <dbReference type="EMBL" id="EFO90617.1"/>
    </source>
</evidence>
<feature type="compositionally biased region" description="Pro residues" evidence="1">
    <location>
        <begin position="47"/>
        <end position="57"/>
    </location>
</feature>
<dbReference type="GO" id="GO:0035262">
    <property type="term" value="P:gonad morphogenesis"/>
    <property type="evidence" value="ECO:0007669"/>
    <property type="project" value="EnsemblMetazoa"/>
</dbReference>
<feature type="compositionally biased region" description="Pro residues" evidence="1">
    <location>
        <begin position="65"/>
        <end position="77"/>
    </location>
</feature>
<keyword evidence="3" id="KW-1185">Reference proteome</keyword>
<dbReference type="GO" id="GO:0009792">
    <property type="term" value="P:embryo development ending in birth or egg hatching"/>
    <property type="evidence" value="ECO:0007669"/>
    <property type="project" value="EnsemblMetazoa"/>
</dbReference>
<dbReference type="eggNOG" id="ENOG502TFKF">
    <property type="taxonomic scope" value="Eukaryota"/>
</dbReference>
<dbReference type="GO" id="GO:0010085">
    <property type="term" value="P:polarity specification of proximal/distal axis"/>
    <property type="evidence" value="ECO:0007669"/>
    <property type="project" value="EnsemblMetazoa"/>
</dbReference>
<sequence>MHPSGKTSIGPTGHYHQLMPPSQMPYHGEQVPTTSHPSWHTVSYPGLPTPPYHPYPPQQAQQHPNYPPIPPQQPPPQHSQMTPQALLTQQQQQQVQQQQQRSAYSSPSPTRAPSAPVQNQKLRTEQWVQSWPYAQSPAPSVTPSVMSYHQGDDRMSMLSVNTTITNQYPDSQRCFSSNGSTCENVNPEMMQQHNFAQAAEQAMRVSTEFYNYNEWFSTPDPQRRFHMAMSLREWVRRDKLANIDQANLPNCILHLLNIIHDGLKPQPVQLPGAYYFQAQLYCYLLDILFRLTQYRTTAPYIHLVVQLFMPRENGPHDFRDLICNVIQPENLNDEHMSYCAKQTFHIFENLLQYLNNPKNEKLRADFARNIKYMRLFQTLLRYLDPTLPLPLLNPTVLLLLRFLISKDTQIKDGMIWNKEQQRDRVPPESVLIALKGVVLRCHQQMSFHDPMTVLQNPDLKRLIQVVTRAFDLLNLLMHDSNAIDGFVKADGVKMICTVINYQNTELARAGFKLLLQVSDAKSLCLINLRETLPFIIARIGDSLERHEEDDVVYSGTGFLSNVVAHKQPVKELAIGNNAIGLLHKTIVKYTPLSDFNEGYKKKLACGIISNSLRALNNFLMMWIPMQNGQRMEMGQVEQQQVCKFIEDDFLKRLMTCLSIEAFDVAPLLELRSTILRFFLLVLRTPSIPKESLLRVTDDLRKRNLVGHICIAFCWAYGQQTNERTQDTKNQLIERVFSLLIRLMEQCEEEQVAHGLYSISCPLSLLKSNQIKPLFILNVLRVSDKILQHCPLLADSWATYRGTLRMLENHSNPDIEQAVSSLLRKLPIMDAQMDDGLLQNHHITDLG</sequence>
<evidence type="ECO:0000256" key="1">
    <source>
        <dbReference type="SAM" id="MobiDB-lite"/>
    </source>
</evidence>
<dbReference type="GO" id="GO:0003713">
    <property type="term" value="F:transcription coactivator activity"/>
    <property type="evidence" value="ECO:0007669"/>
    <property type="project" value="EnsemblMetazoa"/>
</dbReference>
<dbReference type="GO" id="GO:0048566">
    <property type="term" value="P:embryonic digestive tract development"/>
    <property type="evidence" value="ECO:0007669"/>
    <property type="project" value="EnsemblMetazoa"/>
</dbReference>